<evidence type="ECO:0000259" key="11">
    <source>
        <dbReference type="Pfam" id="PF01618"/>
    </source>
</evidence>
<dbReference type="GO" id="GO:0043213">
    <property type="term" value="P:bacteriocin transport"/>
    <property type="evidence" value="ECO:0007669"/>
    <property type="project" value="InterPro"/>
</dbReference>
<evidence type="ECO:0000256" key="1">
    <source>
        <dbReference type="ARBA" id="ARBA00004651"/>
    </source>
</evidence>
<comment type="function">
    <text evidence="10">Part of the Tol-Pal system, which plays a role in outer membrane invagination during cell division and is important for maintaining outer membrane integrity.</text>
</comment>
<dbReference type="AlphaFoldDB" id="A0A7Z1AEG0"/>
<evidence type="ECO:0000256" key="5">
    <source>
        <dbReference type="ARBA" id="ARBA00022618"/>
    </source>
</evidence>
<gene>
    <name evidence="12" type="primary">exbB_4</name>
    <name evidence="10" type="synonym">tolQ</name>
    <name evidence="12" type="ORF">CODIS_29600</name>
</gene>
<comment type="subcellular location">
    <subcellularLocation>
        <location evidence="10">Cell inner membrane</location>
        <topology evidence="10">Multi-pass membrane protein</topology>
    </subcellularLocation>
    <subcellularLocation>
        <location evidence="1">Cell membrane</location>
        <topology evidence="1">Multi-pass membrane protein</topology>
    </subcellularLocation>
</comment>
<keyword evidence="8 10" id="KW-0472">Membrane</keyword>
<dbReference type="InterPro" id="IPR050790">
    <property type="entry name" value="ExbB/TolQ_transport"/>
</dbReference>
<feature type="domain" description="MotA/TolQ/ExbB proton channel" evidence="11">
    <location>
        <begin position="77"/>
        <end position="208"/>
    </location>
</feature>
<dbReference type="EMBL" id="MARB01000017">
    <property type="protein sequence ID" value="ODJ86817.1"/>
    <property type="molecule type" value="Genomic_DNA"/>
</dbReference>
<comment type="similarity">
    <text evidence="2 10">Belongs to the ExbB/TolQ family.</text>
</comment>
<name>A0A7Z1AEG0_9GAMM</name>
<dbReference type="OrthoDB" id="9805133at2"/>
<evidence type="ECO:0000256" key="9">
    <source>
        <dbReference type="ARBA" id="ARBA00023306"/>
    </source>
</evidence>
<protein>
    <recommendedName>
        <fullName evidence="10">Tol-Pal system protein TolQ</fullName>
    </recommendedName>
</protein>
<evidence type="ECO:0000313" key="13">
    <source>
        <dbReference type="Proteomes" id="UP000094769"/>
    </source>
</evidence>
<dbReference type="GO" id="GO:0005886">
    <property type="term" value="C:plasma membrane"/>
    <property type="evidence" value="ECO:0007669"/>
    <property type="project" value="UniProtKB-SubCell"/>
</dbReference>
<feature type="transmembrane region" description="Helical" evidence="10">
    <location>
        <begin position="128"/>
        <end position="151"/>
    </location>
</feature>
<comment type="caution">
    <text evidence="12">The sequence shown here is derived from an EMBL/GenBank/DDBJ whole genome shotgun (WGS) entry which is preliminary data.</text>
</comment>
<evidence type="ECO:0000256" key="6">
    <source>
        <dbReference type="ARBA" id="ARBA00022692"/>
    </source>
</evidence>
<dbReference type="Proteomes" id="UP000094769">
    <property type="component" value="Unassembled WGS sequence"/>
</dbReference>
<dbReference type="InterPro" id="IPR014163">
    <property type="entry name" value="Tol-Pal_TolQ"/>
</dbReference>
<evidence type="ECO:0000256" key="10">
    <source>
        <dbReference type="HAMAP-Rule" id="MF_02202"/>
    </source>
</evidence>
<feature type="transmembrane region" description="Helical" evidence="10">
    <location>
        <begin position="171"/>
        <end position="193"/>
    </location>
</feature>
<keyword evidence="13" id="KW-1185">Reference proteome</keyword>
<accession>A0A7Z1AEG0</accession>
<organism evidence="12 13">
    <name type="scientific">Candidatus Thiodiazotropha endolucinida</name>
    <dbReference type="NCBI Taxonomy" id="1655433"/>
    <lineage>
        <taxon>Bacteria</taxon>
        <taxon>Pseudomonadati</taxon>
        <taxon>Pseudomonadota</taxon>
        <taxon>Gammaproteobacteria</taxon>
        <taxon>Chromatiales</taxon>
        <taxon>Sedimenticolaceae</taxon>
        <taxon>Candidatus Thiodiazotropha</taxon>
    </lineage>
</organism>
<keyword evidence="9 10" id="KW-0131">Cell cycle</keyword>
<dbReference type="PANTHER" id="PTHR30625">
    <property type="entry name" value="PROTEIN TOLQ"/>
    <property type="match status" value="1"/>
</dbReference>
<evidence type="ECO:0000256" key="8">
    <source>
        <dbReference type="ARBA" id="ARBA00023136"/>
    </source>
</evidence>
<dbReference type="GO" id="GO:0017038">
    <property type="term" value="P:protein import"/>
    <property type="evidence" value="ECO:0007669"/>
    <property type="project" value="TreeGrafter"/>
</dbReference>
<reference evidence="12 13" key="1">
    <citation type="submission" date="2016-06" db="EMBL/GenBank/DDBJ databases">
        <title>Genome sequence of endosymbiont of Candidatus Endolucinida thiodiazotropha.</title>
        <authorList>
            <person name="Poehlein A."/>
            <person name="Koenig S."/>
            <person name="Heiden S.E."/>
            <person name="Thuermer A."/>
            <person name="Voget S."/>
            <person name="Daniel R."/>
            <person name="Markert S."/>
            <person name="Gros O."/>
            <person name="Schweder T."/>
        </authorList>
    </citation>
    <scope>NUCLEOTIDE SEQUENCE [LARGE SCALE GENOMIC DNA]</scope>
    <source>
        <strain evidence="12 13">COS</strain>
    </source>
</reference>
<evidence type="ECO:0000256" key="2">
    <source>
        <dbReference type="ARBA" id="ARBA00010442"/>
    </source>
</evidence>
<dbReference type="HAMAP" id="MF_02202">
    <property type="entry name" value="TolQ"/>
    <property type="match status" value="1"/>
</dbReference>
<comment type="subunit">
    <text evidence="10">The Tol-Pal system is composed of five core proteins: the inner membrane proteins TolA, TolQ and TolR, the periplasmic protein TolB and the outer membrane protein Pal. They form a network linking the inner and outer membranes and the peptidoglycan layer.</text>
</comment>
<evidence type="ECO:0000256" key="3">
    <source>
        <dbReference type="ARBA" id="ARBA00022475"/>
    </source>
</evidence>
<dbReference type="InterPro" id="IPR002898">
    <property type="entry name" value="MotA_ExbB_proton_chnl"/>
</dbReference>
<dbReference type="RefSeq" id="WP_069126511.1">
    <property type="nucleotide sequence ID" value="NZ_MARB01000017.1"/>
</dbReference>
<evidence type="ECO:0000313" key="12">
    <source>
        <dbReference type="EMBL" id="ODJ86817.1"/>
    </source>
</evidence>
<keyword evidence="4 10" id="KW-0997">Cell inner membrane</keyword>
<keyword evidence="7 10" id="KW-1133">Transmembrane helix</keyword>
<sequence length="224" mass="24771">MSTDLTITHLILNASPVVQLVIALLVFASVSSWSMIFDRMRVLKSAVRAADEFEGRFWSGGDLAELYRQIERETDEESGMASIFRAGFREFARLRTKGHKDPMAMVHGAQRSMRVSLNREVDRLEHHLSTLATIGSTSPYVGLFGTVWGIMNSFTALGNVKQATLALVAPGIAEALIATAIGLFAAIPAVVAYNRYSNDVERLNNRYDDFVEEFATILQRQAVA</sequence>
<dbReference type="NCBIfam" id="TIGR02796">
    <property type="entry name" value="tolQ"/>
    <property type="match status" value="1"/>
</dbReference>
<proteinExistence type="inferred from homology"/>
<keyword evidence="5 10" id="KW-0132">Cell division</keyword>
<dbReference type="Pfam" id="PF01618">
    <property type="entry name" value="MotA_ExbB"/>
    <property type="match status" value="1"/>
</dbReference>
<evidence type="ECO:0000256" key="4">
    <source>
        <dbReference type="ARBA" id="ARBA00022519"/>
    </source>
</evidence>
<dbReference type="GO" id="GO:0051301">
    <property type="term" value="P:cell division"/>
    <property type="evidence" value="ECO:0007669"/>
    <property type="project" value="UniProtKB-UniRule"/>
</dbReference>
<dbReference type="PANTHER" id="PTHR30625:SF3">
    <property type="entry name" value="TOL-PAL SYSTEM PROTEIN TOLQ"/>
    <property type="match status" value="1"/>
</dbReference>
<evidence type="ECO:0000256" key="7">
    <source>
        <dbReference type="ARBA" id="ARBA00022989"/>
    </source>
</evidence>
<feature type="transmembrane region" description="Helical" evidence="10">
    <location>
        <begin position="17"/>
        <end position="37"/>
    </location>
</feature>
<keyword evidence="6 10" id="KW-0812">Transmembrane</keyword>
<keyword evidence="3 10" id="KW-1003">Cell membrane</keyword>